<evidence type="ECO:0000256" key="1">
    <source>
        <dbReference type="SAM" id="MobiDB-lite"/>
    </source>
</evidence>
<organism evidence="3 4">
    <name type="scientific">Rubroshorea leprosula</name>
    <dbReference type="NCBI Taxonomy" id="152421"/>
    <lineage>
        <taxon>Eukaryota</taxon>
        <taxon>Viridiplantae</taxon>
        <taxon>Streptophyta</taxon>
        <taxon>Embryophyta</taxon>
        <taxon>Tracheophyta</taxon>
        <taxon>Spermatophyta</taxon>
        <taxon>Magnoliopsida</taxon>
        <taxon>eudicotyledons</taxon>
        <taxon>Gunneridae</taxon>
        <taxon>Pentapetalae</taxon>
        <taxon>rosids</taxon>
        <taxon>malvids</taxon>
        <taxon>Malvales</taxon>
        <taxon>Dipterocarpaceae</taxon>
        <taxon>Rubroshorea</taxon>
    </lineage>
</organism>
<evidence type="ECO:0000259" key="2">
    <source>
        <dbReference type="Pfam" id="PF05678"/>
    </source>
</evidence>
<feature type="compositionally biased region" description="Basic and acidic residues" evidence="1">
    <location>
        <begin position="52"/>
        <end position="65"/>
    </location>
</feature>
<protein>
    <recommendedName>
        <fullName evidence="2">VQ domain-containing protein</fullName>
    </recommendedName>
</protein>
<proteinExistence type="predicted"/>
<gene>
    <name evidence="3" type="ORF">SLEP1_g23611</name>
</gene>
<sequence length="131" mass="14794">MQMGKLRNQQKSKNSRKIKKNPIRITYISSPKMVKATAADFRAIVQELTGRDSGFECPRNDHAETNLDSSFQNSGNDHVPADMQAEKVSVTGIDRENAHGPFSNNMLMELDEGILLRSLPENFHLLTFLFD</sequence>
<dbReference type="PANTHER" id="PTHR33624">
    <property type="entry name" value="SIGMA FACTOR BINDING PROTEIN 1, CHLOROPLASTIC"/>
    <property type="match status" value="1"/>
</dbReference>
<evidence type="ECO:0000313" key="4">
    <source>
        <dbReference type="Proteomes" id="UP001054252"/>
    </source>
</evidence>
<reference evidence="3 4" key="1">
    <citation type="journal article" date="2021" name="Commun. Biol.">
        <title>The genome of Shorea leprosula (Dipterocarpaceae) highlights the ecological relevance of drought in aseasonal tropical rainforests.</title>
        <authorList>
            <person name="Ng K.K.S."/>
            <person name="Kobayashi M.J."/>
            <person name="Fawcett J.A."/>
            <person name="Hatakeyama M."/>
            <person name="Paape T."/>
            <person name="Ng C.H."/>
            <person name="Ang C.C."/>
            <person name="Tnah L.H."/>
            <person name="Lee C.T."/>
            <person name="Nishiyama T."/>
            <person name="Sese J."/>
            <person name="O'Brien M.J."/>
            <person name="Copetti D."/>
            <person name="Mohd Noor M.I."/>
            <person name="Ong R.C."/>
            <person name="Putra M."/>
            <person name="Sireger I.Z."/>
            <person name="Indrioko S."/>
            <person name="Kosugi Y."/>
            <person name="Izuno A."/>
            <person name="Isagi Y."/>
            <person name="Lee S.L."/>
            <person name="Shimizu K.K."/>
        </authorList>
    </citation>
    <scope>NUCLEOTIDE SEQUENCE [LARGE SCALE GENOMIC DNA]</scope>
    <source>
        <strain evidence="3">214</strain>
    </source>
</reference>
<feature type="region of interest" description="Disordered" evidence="1">
    <location>
        <begin position="52"/>
        <end position="79"/>
    </location>
</feature>
<feature type="region of interest" description="Disordered" evidence="1">
    <location>
        <begin position="1"/>
        <end position="22"/>
    </location>
</feature>
<comment type="caution">
    <text evidence="3">The sequence shown here is derived from an EMBL/GenBank/DDBJ whole genome shotgun (WGS) entry which is preliminary data.</text>
</comment>
<feature type="domain" description="VQ" evidence="2">
    <location>
        <begin position="28"/>
        <end position="53"/>
    </location>
</feature>
<keyword evidence="4" id="KW-1185">Reference proteome</keyword>
<dbReference type="AlphaFoldDB" id="A0AAV5JMG1"/>
<dbReference type="Pfam" id="PF05678">
    <property type="entry name" value="VQ"/>
    <property type="match status" value="1"/>
</dbReference>
<dbReference type="PANTHER" id="PTHR33624:SF17">
    <property type="entry name" value="OS07G0687400 PROTEIN"/>
    <property type="match status" value="1"/>
</dbReference>
<feature type="compositionally biased region" description="Basic residues" evidence="1">
    <location>
        <begin position="8"/>
        <end position="22"/>
    </location>
</feature>
<dbReference type="InterPro" id="IPR008889">
    <property type="entry name" value="VQ"/>
</dbReference>
<dbReference type="Proteomes" id="UP001054252">
    <property type="component" value="Unassembled WGS sequence"/>
</dbReference>
<evidence type="ECO:0000313" key="3">
    <source>
        <dbReference type="EMBL" id="GKV12472.1"/>
    </source>
</evidence>
<name>A0AAV5JMG1_9ROSI</name>
<accession>A0AAV5JMG1</accession>
<feature type="compositionally biased region" description="Polar residues" evidence="1">
    <location>
        <begin position="66"/>
        <end position="76"/>
    </location>
</feature>
<dbReference type="InterPro" id="IPR039335">
    <property type="entry name" value="SIB1/2"/>
</dbReference>
<dbReference type="EMBL" id="BPVZ01000036">
    <property type="protein sequence ID" value="GKV12472.1"/>
    <property type="molecule type" value="Genomic_DNA"/>
</dbReference>